<keyword evidence="5 6" id="KW-0472">Membrane</keyword>
<evidence type="ECO:0000313" key="8">
    <source>
        <dbReference type="EMBL" id="MFA0569934.1"/>
    </source>
</evidence>
<evidence type="ECO:0000256" key="6">
    <source>
        <dbReference type="SAM" id="Phobius"/>
    </source>
</evidence>
<organism evidence="8 9">
    <name type="scientific">Vibrio gallaecicus</name>
    <dbReference type="NCBI Taxonomy" id="552386"/>
    <lineage>
        <taxon>Bacteria</taxon>
        <taxon>Pseudomonadati</taxon>
        <taxon>Pseudomonadota</taxon>
        <taxon>Gammaproteobacteria</taxon>
        <taxon>Vibrionales</taxon>
        <taxon>Vibrionaceae</taxon>
        <taxon>Vibrio</taxon>
    </lineage>
</organism>
<sequence length="303" mass="33080">MLLKLIPFVFVWLWASGFIGARLGLEYAEPATLLSIRMVGNVMLFGALVWLLKRNIPKGKAFIHAFIVGVLIHGFYLGGSYLAIGSGMPAGLSSLLVGLQPIITALVMVGFSQQKFRLSQWLGLGLGFLGICLVLIGDIEWQNDEHRLFAFGTCMLALFGITFGTLYQKRFCQGTDIVGSAMIQYLAAGMLFAPVAMQFETGKVDWSIEFLLTLLWLVVVLSCFAVLLLLYMVEHGAASSVASVFYLVPPVTAIQAWLMFGESFDALGGLGFALAALAVYLVTRKPKILIRHQDQASDLSLVK</sequence>
<feature type="transmembrane region" description="Helical" evidence="6">
    <location>
        <begin position="61"/>
        <end position="84"/>
    </location>
</feature>
<feature type="transmembrane region" description="Helical" evidence="6">
    <location>
        <begin position="179"/>
        <end position="199"/>
    </location>
</feature>
<evidence type="ECO:0000256" key="5">
    <source>
        <dbReference type="ARBA" id="ARBA00023136"/>
    </source>
</evidence>
<keyword evidence="3 6" id="KW-0812">Transmembrane</keyword>
<feature type="transmembrane region" description="Helical" evidence="6">
    <location>
        <begin position="240"/>
        <end position="260"/>
    </location>
</feature>
<reference evidence="8 9" key="1">
    <citation type="journal article" date="2024" name="ISME J.">
        <title>Tailless and filamentous prophages are predominant in marine Vibrio.</title>
        <authorList>
            <person name="Steensen K."/>
            <person name="Seneca J."/>
            <person name="Bartlau N."/>
            <person name="Yu X.A."/>
            <person name="Hussain F.A."/>
            <person name="Polz M.F."/>
        </authorList>
    </citation>
    <scope>NUCLEOTIDE SEQUENCE [LARGE SCALE GENOMIC DNA]</scope>
    <source>
        <strain evidence="8 9">10N.222.51.A1</strain>
    </source>
</reference>
<comment type="caution">
    <text evidence="8">The sequence shown here is derived from an EMBL/GenBank/DDBJ whole genome shotgun (WGS) entry which is preliminary data.</text>
</comment>
<dbReference type="InterPro" id="IPR037185">
    <property type="entry name" value="EmrE-like"/>
</dbReference>
<feature type="transmembrane region" description="Helical" evidence="6">
    <location>
        <begin position="148"/>
        <end position="167"/>
    </location>
</feature>
<dbReference type="InterPro" id="IPR000620">
    <property type="entry name" value="EamA_dom"/>
</dbReference>
<dbReference type="SUPFAM" id="SSF103481">
    <property type="entry name" value="Multidrug resistance efflux transporter EmrE"/>
    <property type="match status" value="2"/>
</dbReference>
<feature type="transmembrane region" description="Helical" evidence="6">
    <location>
        <begin position="34"/>
        <end position="52"/>
    </location>
</feature>
<dbReference type="PANTHER" id="PTHR32322:SF2">
    <property type="entry name" value="EAMA DOMAIN-CONTAINING PROTEIN"/>
    <property type="match status" value="1"/>
</dbReference>
<dbReference type="RefSeq" id="WP_137371645.1">
    <property type="nucleotide sequence ID" value="NZ_AP025491.1"/>
</dbReference>
<gene>
    <name evidence="8" type="ORF">AB4566_16800</name>
</gene>
<evidence type="ECO:0000256" key="2">
    <source>
        <dbReference type="ARBA" id="ARBA00007362"/>
    </source>
</evidence>
<keyword evidence="9" id="KW-1185">Reference proteome</keyword>
<evidence type="ECO:0000313" key="9">
    <source>
        <dbReference type="Proteomes" id="UP001570417"/>
    </source>
</evidence>
<feature type="domain" description="EamA" evidence="7">
    <location>
        <begin position="10"/>
        <end position="135"/>
    </location>
</feature>
<accession>A0ABV4NFL0</accession>
<keyword evidence="4 6" id="KW-1133">Transmembrane helix</keyword>
<evidence type="ECO:0000256" key="3">
    <source>
        <dbReference type="ARBA" id="ARBA00022692"/>
    </source>
</evidence>
<feature type="transmembrane region" description="Helical" evidence="6">
    <location>
        <begin position="118"/>
        <end position="136"/>
    </location>
</feature>
<comment type="subcellular location">
    <subcellularLocation>
        <location evidence="1">Membrane</location>
        <topology evidence="1">Multi-pass membrane protein</topology>
    </subcellularLocation>
</comment>
<protein>
    <submittedName>
        <fullName evidence="8">DMT family transporter</fullName>
    </submittedName>
</protein>
<evidence type="ECO:0000256" key="1">
    <source>
        <dbReference type="ARBA" id="ARBA00004141"/>
    </source>
</evidence>
<name>A0ABV4NFL0_9VIBR</name>
<dbReference type="PANTHER" id="PTHR32322">
    <property type="entry name" value="INNER MEMBRANE TRANSPORTER"/>
    <property type="match status" value="1"/>
</dbReference>
<dbReference type="Pfam" id="PF00892">
    <property type="entry name" value="EamA"/>
    <property type="match status" value="2"/>
</dbReference>
<dbReference type="InterPro" id="IPR050638">
    <property type="entry name" value="AA-Vitamin_Transporters"/>
</dbReference>
<proteinExistence type="inferred from homology"/>
<feature type="domain" description="EamA" evidence="7">
    <location>
        <begin position="154"/>
        <end position="283"/>
    </location>
</feature>
<evidence type="ECO:0000256" key="4">
    <source>
        <dbReference type="ARBA" id="ARBA00022989"/>
    </source>
</evidence>
<dbReference type="Proteomes" id="UP001570417">
    <property type="component" value="Unassembled WGS sequence"/>
</dbReference>
<dbReference type="EMBL" id="JBFRUW010000061">
    <property type="protein sequence ID" value="MFA0569934.1"/>
    <property type="molecule type" value="Genomic_DNA"/>
</dbReference>
<feature type="transmembrane region" description="Helical" evidence="6">
    <location>
        <begin position="266"/>
        <end position="283"/>
    </location>
</feature>
<comment type="similarity">
    <text evidence="2">Belongs to the EamA transporter family.</text>
</comment>
<feature type="transmembrane region" description="Helical" evidence="6">
    <location>
        <begin position="90"/>
        <end position="111"/>
    </location>
</feature>
<evidence type="ECO:0000259" key="7">
    <source>
        <dbReference type="Pfam" id="PF00892"/>
    </source>
</evidence>
<feature type="transmembrane region" description="Helical" evidence="6">
    <location>
        <begin position="211"/>
        <end position="233"/>
    </location>
</feature>